<dbReference type="PATRIC" id="fig|61435.5.peg.1119"/>
<dbReference type="InterPro" id="IPR017900">
    <property type="entry name" value="4Fe4S_Fe_S_CS"/>
</dbReference>
<protein>
    <submittedName>
        <fullName evidence="11">Dehalogenase</fullName>
    </submittedName>
</protein>
<evidence type="ECO:0000256" key="7">
    <source>
        <dbReference type="ARBA" id="ARBA00023014"/>
    </source>
</evidence>
<dbReference type="InterPro" id="IPR006311">
    <property type="entry name" value="TAT_signal"/>
</dbReference>
<dbReference type="NCBIfam" id="TIGR01409">
    <property type="entry name" value="TAT_signal_seq"/>
    <property type="match status" value="1"/>
</dbReference>
<dbReference type="OrthoDB" id="41471at2"/>
<keyword evidence="6" id="KW-0408">Iron</keyword>
<dbReference type="eggNOG" id="COG1600">
    <property type="taxonomic scope" value="Bacteria"/>
</dbReference>
<keyword evidence="5" id="KW-0732">Signal</keyword>
<dbReference type="InterPro" id="IPR017896">
    <property type="entry name" value="4Fe4S_Fe-S-bd"/>
</dbReference>
<evidence type="ECO:0000256" key="9">
    <source>
        <dbReference type="ARBA" id="ARBA00029374"/>
    </source>
</evidence>
<evidence type="ECO:0000256" key="8">
    <source>
        <dbReference type="ARBA" id="ARBA00023136"/>
    </source>
</evidence>
<evidence type="ECO:0000256" key="5">
    <source>
        <dbReference type="ARBA" id="ARBA00022729"/>
    </source>
</evidence>
<dbReference type="PROSITE" id="PS51318">
    <property type="entry name" value="TAT"/>
    <property type="match status" value="1"/>
</dbReference>
<dbReference type="SUPFAM" id="SSF54862">
    <property type="entry name" value="4Fe-4S ferredoxins"/>
    <property type="match status" value="1"/>
</dbReference>
<organism evidence="11 12">
    <name type="scientific">Dehalococcoides mccartyi</name>
    <dbReference type="NCBI Taxonomy" id="61435"/>
    <lineage>
        <taxon>Bacteria</taxon>
        <taxon>Bacillati</taxon>
        <taxon>Chloroflexota</taxon>
        <taxon>Dehalococcoidia</taxon>
        <taxon>Dehalococcoidales</taxon>
        <taxon>Dehalococcoidaceae</taxon>
        <taxon>Dehalococcoides</taxon>
    </lineage>
</organism>
<keyword evidence="3" id="KW-0004">4Fe-4S</keyword>
<dbReference type="PROSITE" id="PS00198">
    <property type="entry name" value="4FE4S_FER_1"/>
    <property type="match status" value="1"/>
</dbReference>
<reference evidence="11 12" key="1">
    <citation type="journal article" date="2015" name="Sci. Rep.">
        <title>A comparative genomics and reductive dehalogenase gene transcription study of two chloroethene-respiring bacteria, Dehalococcoides mccartyi strains MB and 11a.</title>
        <authorList>
            <person name="Low A."/>
            <person name="Shen Z."/>
            <person name="Cheng D."/>
            <person name="Rogers M.J."/>
            <person name="Lee P.K."/>
            <person name="He J."/>
        </authorList>
    </citation>
    <scope>NUCLEOTIDE SEQUENCE [LARGE SCALE GENOMIC DNA]</scope>
    <source>
        <strain evidence="11 12">MB</strain>
    </source>
</reference>
<dbReference type="GO" id="GO:0051539">
    <property type="term" value="F:4 iron, 4 sulfur cluster binding"/>
    <property type="evidence" value="ECO:0007669"/>
    <property type="project" value="UniProtKB-KW"/>
</dbReference>
<dbReference type="NCBIfam" id="TIGR02486">
    <property type="entry name" value="RDH"/>
    <property type="match status" value="1"/>
</dbReference>
<dbReference type="RefSeq" id="WP_011308708.1">
    <property type="nucleotide sequence ID" value="NZ_JAPZBK010000001.1"/>
</dbReference>
<keyword evidence="7" id="KW-0411">Iron-sulfur</keyword>
<keyword evidence="2" id="KW-1003">Cell membrane</keyword>
<dbReference type="Pfam" id="PF13486">
    <property type="entry name" value="Dehalogenase"/>
    <property type="match status" value="1"/>
</dbReference>
<dbReference type="InterPro" id="IPR012832">
    <property type="entry name" value="RDH"/>
</dbReference>
<gene>
    <name evidence="11" type="ORF">DA01_05645</name>
</gene>
<dbReference type="GO" id="GO:0005886">
    <property type="term" value="C:plasma membrane"/>
    <property type="evidence" value="ECO:0007669"/>
    <property type="project" value="UniProtKB-SubCell"/>
</dbReference>
<evidence type="ECO:0000256" key="6">
    <source>
        <dbReference type="ARBA" id="ARBA00023004"/>
    </source>
</evidence>
<feature type="domain" description="4Fe-4S ferredoxin-type" evidence="10">
    <location>
        <begin position="362"/>
        <end position="393"/>
    </location>
</feature>
<dbReference type="GO" id="GO:0046872">
    <property type="term" value="F:metal ion binding"/>
    <property type="evidence" value="ECO:0007669"/>
    <property type="project" value="UniProtKB-KW"/>
</dbReference>
<accession>A0A0V8M547</accession>
<evidence type="ECO:0000256" key="2">
    <source>
        <dbReference type="ARBA" id="ARBA00022475"/>
    </source>
</evidence>
<evidence type="ECO:0000313" key="11">
    <source>
        <dbReference type="EMBL" id="KSV18895.1"/>
    </source>
</evidence>
<sequence length="515" mass="57504">MSAFHSTLSRRDFMKAVGLAGAGIGAASAASPVFHDLDEASQIGGVAEKRPWYVRELEYAKPTVEIDWNMIQRQTHYNNWEDHLDQTEKDNRAHMYYDNTKKMVLENNPGNTMFDVAIRHPAWTAVRRNMDYFFGVEGIMKDTPPGFEMGFDPESGHCMMSPVWATDLFGIITPGNMGVPRWEGTPEQNAALIRMAARWCGGAEVGYLKADEYTKKLVHKTCGILPILADKNGREVVWENVDQPYETDKKLVIPEKCDNIIVVTIREERNPALMAPSYRADATTAKSYARSIAFDIHFRGFLHAIGYTSAGSGWGPWNNVPFGVLSGIGELGRMRGQITPSCGPLIRKVEVFFTDLPLPPTNPIDFGANRFCRDCGLCAKACPASAIPTFREPTYDITPADDANSNPTKLHPEYFNLSGKKVWPNNDFACHNFWVTSGKHGCAACVASCVFSKDIKSSIHEVVKGVVSQTGMFNGFFANMDHAFGYGIVSDQDMWNNFWFEPDKYWPLEGIDTNL</sequence>
<evidence type="ECO:0000256" key="1">
    <source>
        <dbReference type="ARBA" id="ARBA00004236"/>
    </source>
</evidence>
<proteinExistence type="predicted"/>
<dbReference type="InterPro" id="IPR019546">
    <property type="entry name" value="TAT_signal_bac_arc"/>
</dbReference>
<dbReference type="PROSITE" id="PS51379">
    <property type="entry name" value="4FE4S_FER_2"/>
    <property type="match status" value="1"/>
</dbReference>
<evidence type="ECO:0000313" key="12">
    <source>
        <dbReference type="Proteomes" id="UP000053577"/>
    </source>
</evidence>
<comment type="caution">
    <text evidence="11">The sequence shown here is derived from an EMBL/GenBank/DDBJ whole genome shotgun (WGS) entry which is preliminary data.</text>
</comment>
<evidence type="ECO:0000256" key="4">
    <source>
        <dbReference type="ARBA" id="ARBA00022723"/>
    </source>
</evidence>
<dbReference type="OMA" id="DHNISAC"/>
<dbReference type="AlphaFoldDB" id="A0A0V8M547"/>
<comment type="subcellular location">
    <subcellularLocation>
        <location evidence="1">Cell membrane</location>
    </subcellularLocation>
</comment>
<dbReference type="InterPro" id="IPR028894">
    <property type="entry name" value="RDH_dom"/>
</dbReference>
<evidence type="ECO:0000259" key="10">
    <source>
        <dbReference type="PROSITE" id="PS51379"/>
    </source>
</evidence>
<dbReference type="Proteomes" id="UP000053577">
    <property type="component" value="Unassembled WGS sequence"/>
</dbReference>
<keyword evidence="8" id="KW-0472">Membrane</keyword>
<dbReference type="EMBL" id="JGYD01000003">
    <property type="protein sequence ID" value="KSV18895.1"/>
    <property type="molecule type" value="Genomic_DNA"/>
</dbReference>
<name>A0A0V8M547_9CHLR</name>
<keyword evidence="4" id="KW-0479">Metal-binding</keyword>
<comment type="cofactor">
    <cofactor evidence="9">
        <name>corrinoid</name>
        <dbReference type="ChEBI" id="CHEBI:33913"/>
    </cofactor>
</comment>
<evidence type="ECO:0000256" key="3">
    <source>
        <dbReference type="ARBA" id="ARBA00022485"/>
    </source>
</evidence>